<evidence type="ECO:0000256" key="3">
    <source>
        <dbReference type="ARBA" id="ARBA00022692"/>
    </source>
</evidence>
<feature type="transmembrane region" description="Helical" evidence="7">
    <location>
        <begin position="322"/>
        <end position="345"/>
    </location>
</feature>
<feature type="transmembrane region" description="Helical" evidence="7">
    <location>
        <begin position="392"/>
        <end position="411"/>
    </location>
</feature>
<dbReference type="GO" id="GO:0140359">
    <property type="term" value="F:ABC-type transporter activity"/>
    <property type="evidence" value="ECO:0007669"/>
    <property type="project" value="InterPro"/>
</dbReference>
<keyword evidence="10" id="KW-1185">Reference proteome</keyword>
<evidence type="ECO:0000256" key="5">
    <source>
        <dbReference type="ARBA" id="ARBA00023136"/>
    </source>
</evidence>
<dbReference type="RefSeq" id="WP_068197778.1">
    <property type="nucleotide sequence ID" value="NZ_CP013909.1"/>
</dbReference>
<dbReference type="GO" id="GO:0005886">
    <property type="term" value="C:plasma membrane"/>
    <property type="evidence" value="ECO:0007669"/>
    <property type="project" value="UniProtKB-SubCell"/>
</dbReference>
<organism evidence="9 10">
    <name type="scientific">Hymenobacter sedentarius</name>
    <dbReference type="NCBI Taxonomy" id="1411621"/>
    <lineage>
        <taxon>Bacteria</taxon>
        <taxon>Pseudomonadati</taxon>
        <taxon>Bacteroidota</taxon>
        <taxon>Cytophagia</taxon>
        <taxon>Cytophagales</taxon>
        <taxon>Hymenobacteraceae</taxon>
        <taxon>Hymenobacter</taxon>
    </lineage>
</organism>
<keyword evidence="2" id="KW-1003">Cell membrane</keyword>
<dbReference type="Proteomes" id="UP000059542">
    <property type="component" value="Chromosome"/>
</dbReference>
<evidence type="ECO:0000256" key="2">
    <source>
        <dbReference type="ARBA" id="ARBA00022475"/>
    </source>
</evidence>
<feature type="transmembrane region" description="Helical" evidence="7">
    <location>
        <begin position="365"/>
        <end position="385"/>
    </location>
</feature>
<evidence type="ECO:0000256" key="1">
    <source>
        <dbReference type="ARBA" id="ARBA00004651"/>
    </source>
</evidence>
<dbReference type="PANTHER" id="PTHR30294:SF29">
    <property type="entry name" value="MULTIDRUG ABC TRANSPORTER PERMEASE YBHS-RELATED"/>
    <property type="match status" value="1"/>
</dbReference>
<dbReference type="PANTHER" id="PTHR30294">
    <property type="entry name" value="MEMBRANE COMPONENT OF ABC TRANSPORTER YHHJ-RELATED"/>
    <property type="match status" value="1"/>
</dbReference>
<keyword evidence="4 7" id="KW-1133">Transmembrane helix</keyword>
<dbReference type="OrthoDB" id="9768837at2"/>
<feature type="transmembrane region" description="Helical" evidence="7">
    <location>
        <begin position="417"/>
        <end position="442"/>
    </location>
</feature>
<name>A0A0U4BKI3_9BACT</name>
<dbReference type="InterPro" id="IPR051449">
    <property type="entry name" value="ABC-2_transporter_component"/>
</dbReference>
<dbReference type="STRING" id="1411621.AUC43_19590"/>
<evidence type="ECO:0000313" key="10">
    <source>
        <dbReference type="Proteomes" id="UP000059542"/>
    </source>
</evidence>
<evidence type="ECO:0000256" key="7">
    <source>
        <dbReference type="SAM" id="Phobius"/>
    </source>
</evidence>
<keyword evidence="5 7" id="KW-0472">Membrane</keyword>
<dbReference type="EMBL" id="CP013909">
    <property type="protein sequence ID" value="ALW87083.1"/>
    <property type="molecule type" value="Genomic_DNA"/>
</dbReference>
<feature type="transmembrane region" description="Helical" evidence="7">
    <location>
        <begin position="21"/>
        <end position="41"/>
    </location>
</feature>
<proteinExistence type="predicted"/>
<keyword evidence="3 7" id="KW-0812">Transmembrane</keyword>
<evidence type="ECO:0000259" key="8">
    <source>
        <dbReference type="Pfam" id="PF12698"/>
    </source>
</evidence>
<feature type="transmembrane region" description="Helical" evidence="7">
    <location>
        <begin position="242"/>
        <end position="260"/>
    </location>
</feature>
<dbReference type="InterPro" id="IPR013525">
    <property type="entry name" value="ABC2_TM"/>
</dbReference>
<dbReference type="KEGG" id="hyg:AUC43_19590"/>
<evidence type="ECO:0000256" key="6">
    <source>
        <dbReference type="SAM" id="MobiDB-lite"/>
    </source>
</evidence>
<feature type="region of interest" description="Disordered" evidence="6">
    <location>
        <begin position="270"/>
        <end position="298"/>
    </location>
</feature>
<feature type="domain" description="ABC-2 type transporter transmembrane" evidence="8">
    <location>
        <begin position="20"/>
        <end position="439"/>
    </location>
</feature>
<evidence type="ECO:0000256" key="4">
    <source>
        <dbReference type="ARBA" id="ARBA00022989"/>
    </source>
</evidence>
<reference evidence="9 10" key="1">
    <citation type="submission" date="2015-12" db="EMBL/GenBank/DDBJ databases">
        <authorList>
            <person name="Shamseldin A."/>
            <person name="Moawad H."/>
            <person name="Abd El-Rahim W.M."/>
            <person name="Sadowsky M.J."/>
        </authorList>
    </citation>
    <scope>NUCLEOTIDE SEQUENCE [LARGE SCALE GENOMIC DNA]</scope>
    <source>
        <strain evidence="9 10">DG5B</strain>
    </source>
</reference>
<dbReference type="AlphaFoldDB" id="A0A0U4BKI3"/>
<feature type="transmembrane region" description="Helical" evidence="7">
    <location>
        <begin position="183"/>
        <end position="201"/>
    </location>
</feature>
<sequence length="466" mass="50535">MASKFLLVAQREYLTRVRKKAFIILTLAVPLLLAGFGVFIAKLAQSDDSTDVVEVRDDSGLNLAARLVSTPQLRFVPATGTLAEAKKGFVKAKHEGLLYLPAGLDVEKPTDVQFFGKGNISLKRQLAVENALNKAFSELKMQKSGLSQEQLDRLRSKVNLKATSLDDTGKEADSNALATSGTAYVLALAIYLFIFIYGVQIMRGVGEEKSSRIMEVMLSSVKPFDLMMGKIVGIAAVGLTQFLLWGLLSVGASTVLVPLLTGADKDKPKTEVAATTTTAPGTAAAASADGEPQTAAGRFDRGMSQQNAQMNPSKRFDIFSTLGNLPIGTILFGFIVYFLGGYLLYGALFGAVGAAVDDQTDTQQFMFPITMPLILSYIVGLSVILRNPDGPVAFWMSMIPFTSPIAMVIRLPFGVPMWQLALSIFLLILGFIGTVWVAARIYRVGVLMYGKKVTYRELGKWMFYKG</sequence>
<dbReference type="SUPFAM" id="SSF53850">
    <property type="entry name" value="Periplasmic binding protein-like II"/>
    <property type="match status" value="1"/>
</dbReference>
<gene>
    <name evidence="9" type="ORF">AUC43_19590</name>
</gene>
<feature type="compositionally biased region" description="Low complexity" evidence="6">
    <location>
        <begin position="273"/>
        <end position="288"/>
    </location>
</feature>
<evidence type="ECO:0000313" key="9">
    <source>
        <dbReference type="EMBL" id="ALW87083.1"/>
    </source>
</evidence>
<comment type="subcellular location">
    <subcellularLocation>
        <location evidence="1">Cell membrane</location>
        <topology evidence="1">Multi-pass membrane protein</topology>
    </subcellularLocation>
</comment>
<accession>A0A0U4BKI3</accession>
<protein>
    <submittedName>
        <fullName evidence="9">ABC transporter permease</fullName>
    </submittedName>
</protein>
<dbReference type="Pfam" id="PF12698">
    <property type="entry name" value="ABC2_membrane_3"/>
    <property type="match status" value="1"/>
</dbReference>
<dbReference type="Gene3D" id="3.40.190.10">
    <property type="entry name" value="Periplasmic binding protein-like II"/>
    <property type="match status" value="1"/>
</dbReference>